<organism evidence="2 3">
    <name type="scientific">Brassica cretica</name>
    <name type="common">Mustard</name>
    <dbReference type="NCBI Taxonomy" id="69181"/>
    <lineage>
        <taxon>Eukaryota</taxon>
        <taxon>Viridiplantae</taxon>
        <taxon>Streptophyta</taxon>
        <taxon>Embryophyta</taxon>
        <taxon>Tracheophyta</taxon>
        <taxon>Spermatophyta</taxon>
        <taxon>Magnoliopsida</taxon>
        <taxon>eudicotyledons</taxon>
        <taxon>Gunneridae</taxon>
        <taxon>Pentapetalae</taxon>
        <taxon>rosids</taxon>
        <taxon>malvids</taxon>
        <taxon>Brassicales</taxon>
        <taxon>Brassicaceae</taxon>
        <taxon>Brassiceae</taxon>
        <taxon>Brassica</taxon>
    </lineage>
</organism>
<feature type="compositionally biased region" description="Polar residues" evidence="1">
    <location>
        <begin position="42"/>
        <end position="51"/>
    </location>
</feature>
<name>A0A8S9MMM1_BRACR</name>
<evidence type="ECO:0000256" key="1">
    <source>
        <dbReference type="SAM" id="MobiDB-lite"/>
    </source>
</evidence>
<proteinExistence type="predicted"/>
<protein>
    <submittedName>
        <fullName evidence="2">Uncharacterized protein</fullName>
    </submittedName>
</protein>
<reference evidence="2" key="1">
    <citation type="submission" date="2019-12" db="EMBL/GenBank/DDBJ databases">
        <title>Genome sequencing and annotation of Brassica cretica.</title>
        <authorList>
            <person name="Studholme D.J."/>
            <person name="Sarris P.F."/>
        </authorList>
    </citation>
    <scope>NUCLEOTIDE SEQUENCE</scope>
    <source>
        <strain evidence="2">PFS-001/15</strain>
        <tissue evidence="2">Leaf</tissue>
    </source>
</reference>
<dbReference type="Proteomes" id="UP000712281">
    <property type="component" value="Unassembled WGS sequence"/>
</dbReference>
<gene>
    <name evidence="2" type="ORF">F2Q68_00040722</name>
</gene>
<evidence type="ECO:0000313" key="2">
    <source>
        <dbReference type="EMBL" id="KAF2618579.1"/>
    </source>
</evidence>
<sequence length="168" mass="18612">MAMASRDVKQIYPSCSVPYRGGLVIERVTAGLSRAGCGLQNAGPNPENQIKTPPELESSSLELESSSLDLESSSPELESSSPKLFMFSRVKVTRIAFFALSLSLVFFRELCSFTGKEETLTLRNRGGKLENRELCSFTGKEETLTIRNRVAKLENGELIESVELDEER</sequence>
<dbReference type="EMBL" id="QGKW02000007">
    <property type="protein sequence ID" value="KAF2618579.1"/>
    <property type="molecule type" value="Genomic_DNA"/>
</dbReference>
<accession>A0A8S9MMM1</accession>
<evidence type="ECO:0000313" key="3">
    <source>
        <dbReference type="Proteomes" id="UP000712281"/>
    </source>
</evidence>
<comment type="caution">
    <text evidence="2">The sequence shown here is derived from an EMBL/GenBank/DDBJ whole genome shotgun (WGS) entry which is preliminary data.</text>
</comment>
<feature type="region of interest" description="Disordered" evidence="1">
    <location>
        <begin position="39"/>
        <end position="79"/>
    </location>
</feature>
<dbReference type="AlphaFoldDB" id="A0A8S9MMM1"/>
<feature type="compositionally biased region" description="Low complexity" evidence="1">
    <location>
        <begin position="53"/>
        <end position="79"/>
    </location>
</feature>